<keyword evidence="2" id="KW-1185">Reference proteome</keyword>
<dbReference type="PANTHER" id="PTHR34223">
    <property type="entry name" value="OS11G0201299 PROTEIN"/>
    <property type="match status" value="1"/>
</dbReference>
<name>A0A1E5WCZ4_9POAL</name>
<reference evidence="1 2" key="1">
    <citation type="submission" date="2016-09" db="EMBL/GenBank/DDBJ databases">
        <title>The draft genome of Dichanthelium oligosanthes: A C3 panicoid grass species.</title>
        <authorList>
            <person name="Studer A.J."/>
            <person name="Schnable J.C."/>
            <person name="Brutnell T.P."/>
        </authorList>
    </citation>
    <scope>NUCLEOTIDE SEQUENCE [LARGE SCALE GENOMIC DNA]</scope>
    <source>
        <strain evidence="2">cv. Kellogg 1175</strain>
        <tissue evidence="1">Leaf</tissue>
    </source>
</reference>
<dbReference type="InterPro" id="IPR053197">
    <property type="entry name" value="F-box_SCFL_complex_component"/>
</dbReference>
<dbReference type="EMBL" id="LWDX02012602">
    <property type="protein sequence ID" value="OEL35299.1"/>
    <property type="molecule type" value="Genomic_DNA"/>
</dbReference>
<dbReference type="AlphaFoldDB" id="A0A1E5WCZ4"/>
<dbReference type="Gene3D" id="3.80.10.10">
    <property type="entry name" value="Ribonuclease Inhibitor"/>
    <property type="match status" value="1"/>
</dbReference>
<evidence type="ECO:0000313" key="2">
    <source>
        <dbReference type="Proteomes" id="UP000095767"/>
    </source>
</evidence>
<dbReference type="OrthoDB" id="645579at2759"/>
<comment type="caution">
    <text evidence="1">The sequence shown here is derived from an EMBL/GenBank/DDBJ whole genome shotgun (WGS) entry which is preliminary data.</text>
</comment>
<dbReference type="InterPro" id="IPR032675">
    <property type="entry name" value="LRR_dom_sf"/>
</dbReference>
<evidence type="ECO:0000313" key="1">
    <source>
        <dbReference type="EMBL" id="OEL35299.1"/>
    </source>
</evidence>
<dbReference type="SUPFAM" id="SSF52047">
    <property type="entry name" value="RNI-like"/>
    <property type="match status" value="1"/>
</dbReference>
<dbReference type="STRING" id="888268.A0A1E5WCZ4"/>
<gene>
    <name evidence="1" type="ORF">BAE44_0003681</name>
</gene>
<protein>
    <submittedName>
        <fullName evidence="1">Uncharacterized protein</fullName>
    </submittedName>
</protein>
<accession>A0A1E5WCZ4</accession>
<sequence>MLRLRSSNVDGAHDEDDAESWIRTAIKRGARVIHLVGHRKWDWLHYRISLVVLEHTAYASCHLKILKLSYSLIDDNILRQFSSHCPSLEELDLKDCMMTGNEISSVTLKILTMFKCKINVNLHYHTDDYAFTDDFEDFSKDELEETTDEDDGNQKYKTGYGFGIPLEGYGLGYKDYYDYGSGIDSDDNICEYGEIAIDCDEYCIFGDGRNSDLRGKKMSRDIARHELELWGED</sequence>
<proteinExistence type="predicted"/>
<dbReference type="PANTHER" id="PTHR34223:SF81">
    <property type="entry name" value="OS08G0281600 PROTEIN"/>
    <property type="match status" value="1"/>
</dbReference>
<organism evidence="1 2">
    <name type="scientific">Dichanthelium oligosanthes</name>
    <dbReference type="NCBI Taxonomy" id="888268"/>
    <lineage>
        <taxon>Eukaryota</taxon>
        <taxon>Viridiplantae</taxon>
        <taxon>Streptophyta</taxon>
        <taxon>Embryophyta</taxon>
        <taxon>Tracheophyta</taxon>
        <taxon>Spermatophyta</taxon>
        <taxon>Magnoliopsida</taxon>
        <taxon>Liliopsida</taxon>
        <taxon>Poales</taxon>
        <taxon>Poaceae</taxon>
        <taxon>PACMAD clade</taxon>
        <taxon>Panicoideae</taxon>
        <taxon>Panicodae</taxon>
        <taxon>Paniceae</taxon>
        <taxon>Dichantheliinae</taxon>
        <taxon>Dichanthelium</taxon>
    </lineage>
</organism>
<dbReference type="Proteomes" id="UP000095767">
    <property type="component" value="Unassembled WGS sequence"/>
</dbReference>